<proteinExistence type="predicted"/>
<sequence length="218" mass="25477">MRRDPSNHNLSLYYDSTFEGSRIQEQKGPFIVENLRTLHRTTTRATSQYREVFAFRFDLRLPMWLKYKPLSYQNEVIRLFIESFKAKIKHNRRKALRENPKAHDSVVRFVWAREFGHRGRPHYHFAIFLNKDAFCALGRFAPGIDNMYNRLHGAWASALDLPLDDVIGLVHLPENAGYVIHRDDQDSFDKFFYRASYLCKSATKAYGDGGHGFGASRI</sequence>
<dbReference type="AlphaFoldDB" id="A0A845G467"/>
<evidence type="ECO:0000313" key="3">
    <source>
        <dbReference type="Proteomes" id="UP000470302"/>
    </source>
</evidence>
<accession>A0A845G467</accession>
<name>A0A845G467_9BURK</name>
<dbReference type="EMBL" id="WWCW01000046">
    <property type="protein sequence ID" value="MYM88440.1"/>
    <property type="molecule type" value="Genomic_DNA"/>
</dbReference>
<dbReference type="Proteomes" id="UP000470302">
    <property type="component" value="Unassembled WGS sequence"/>
</dbReference>
<evidence type="ECO:0000259" key="1">
    <source>
        <dbReference type="Pfam" id="PF11726"/>
    </source>
</evidence>
<gene>
    <name evidence="2" type="ORF">GTP91_14820</name>
</gene>
<dbReference type="Pfam" id="PF11726">
    <property type="entry name" value="YagK_YfjJ_C"/>
    <property type="match status" value="1"/>
</dbReference>
<feature type="domain" description="YagK/YfjJ C-terminal" evidence="1">
    <location>
        <begin position="47"/>
        <end position="216"/>
    </location>
</feature>
<evidence type="ECO:0000313" key="2">
    <source>
        <dbReference type="EMBL" id="MYM88440.1"/>
    </source>
</evidence>
<organism evidence="2 3">
    <name type="scientific">Duganella vulcania</name>
    <dbReference type="NCBI Taxonomy" id="2692166"/>
    <lineage>
        <taxon>Bacteria</taxon>
        <taxon>Pseudomonadati</taxon>
        <taxon>Pseudomonadota</taxon>
        <taxon>Betaproteobacteria</taxon>
        <taxon>Burkholderiales</taxon>
        <taxon>Oxalobacteraceae</taxon>
        <taxon>Telluria group</taxon>
        <taxon>Duganella</taxon>
    </lineage>
</organism>
<comment type="caution">
    <text evidence="2">The sequence shown here is derived from an EMBL/GenBank/DDBJ whole genome shotgun (WGS) entry which is preliminary data.</text>
</comment>
<dbReference type="InterPro" id="IPR057271">
    <property type="entry name" value="YagK_YfjJ_C"/>
</dbReference>
<reference evidence="2 3" key="1">
    <citation type="submission" date="2020-01" db="EMBL/GenBank/DDBJ databases">
        <title>Novel species isolated from a subtropical stream in China.</title>
        <authorList>
            <person name="Lu H."/>
        </authorList>
    </citation>
    <scope>NUCLEOTIDE SEQUENCE [LARGE SCALE GENOMIC DNA]</scope>
    <source>
        <strain evidence="2 3">FT82W</strain>
    </source>
</reference>
<protein>
    <submittedName>
        <fullName evidence="2">Inovirus-type Gp2 protein</fullName>
    </submittedName>
</protein>